<dbReference type="EMBL" id="BK014651">
    <property type="protein sequence ID" value="DAD65958.1"/>
    <property type="molecule type" value="Genomic_DNA"/>
</dbReference>
<reference evidence="1" key="1">
    <citation type="journal article" date="2021" name="Proc. Natl. Acad. Sci. U.S.A.">
        <title>A Catalog of Tens of Thousands of Viruses from Human Metagenomes Reveals Hidden Associations with Chronic Diseases.</title>
        <authorList>
            <person name="Tisza M.J."/>
            <person name="Buck C.B."/>
        </authorList>
    </citation>
    <scope>NUCLEOTIDE SEQUENCE</scope>
    <source>
        <strain evidence="1">CtgFB34</strain>
    </source>
</reference>
<sequence>MKKDLFALKESEFQAYWSMFKNLKDSKNRLLPRYVRRAKLQYFVKGR</sequence>
<organism evidence="1">
    <name type="scientific">Siphoviridae sp. ctgFB34</name>
    <dbReference type="NCBI Taxonomy" id="2823591"/>
    <lineage>
        <taxon>Viruses</taxon>
        <taxon>Duplodnaviria</taxon>
        <taxon>Heunggongvirae</taxon>
        <taxon>Uroviricota</taxon>
        <taxon>Caudoviricetes</taxon>
    </lineage>
</organism>
<proteinExistence type="predicted"/>
<name>A0A8S5L7S9_9CAUD</name>
<evidence type="ECO:0000313" key="1">
    <source>
        <dbReference type="EMBL" id="DAD65958.1"/>
    </source>
</evidence>
<protein>
    <submittedName>
        <fullName evidence="1">Uncharacterized protein</fullName>
    </submittedName>
</protein>
<accession>A0A8S5L7S9</accession>